<comment type="subcellular location">
    <subcellularLocation>
        <location evidence="3">Cytoplasm</location>
    </subcellularLocation>
</comment>
<keyword evidence="2 3" id="KW-0810">Translation regulation</keyword>
<keyword evidence="6" id="KW-1185">Reference proteome</keyword>
<comment type="similarity">
    <text evidence="3">Belongs to the ribosome modulation factor family.</text>
</comment>
<name>A0A3L8PQW7_9GAMM</name>
<organism evidence="5 6">
    <name type="scientific">Parashewanella curva</name>
    <dbReference type="NCBI Taxonomy" id="2338552"/>
    <lineage>
        <taxon>Bacteria</taxon>
        <taxon>Pseudomonadati</taxon>
        <taxon>Pseudomonadota</taxon>
        <taxon>Gammaproteobacteria</taxon>
        <taxon>Alteromonadales</taxon>
        <taxon>Shewanellaceae</taxon>
        <taxon>Parashewanella</taxon>
    </lineage>
</organism>
<feature type="region of interest" description="Disordered" evidence="4">
    <location>
        <begin position="1"/>
        <end position="25"/>
    </location>
</feature>
<evidence type="ECO:0000313" key="6">
    <source>
        <dbReference type="Proteomes" id="UP000281474"/>
    </source>
</evidence>
<dbReference type="EMBL" id="QZEI01000145">
    <property type="protein sequence ID" value="RLV57781.1"/>
    <property type="molecule type" value="Genomic_DNA"/>
</dbReference>
<dbReference type="NCBIfam" id="NF011162">
    <property type="entry name" value="PRK14563.1"/>
    <property type="match status" value="1"/>
</dbReference>
<accession>A0A3L8PQW7</accession>
<dbReference type="Gene3D" id="1.10.10.620">
    <property type="entry name" value="ribosome modulation factor like domain"/>
    <property type="match status" value="1"/>
</dbReference>
<dbReference type="GO" id="GO:0005737">
    <property type="term" value="C:cytoplasm"/>
    <property type="evidence" value="ECO:0007669"/>
    <property type="project" value="UniProtKB-SubCell"/>
</dbReference>
<sequence length="58" mass="6877">MKRRKRDKLDRAFSKGYQAGMGGKSKEQCPYMSLESRTQWLGGWREGVDERFTYLPMK</sequence>
<dbReference type="InterPro" id="IPR023200">
    <property type="entry name" value="RMF_sf"/>
</dbReference>
<dbReference type="Proteomes" id="UP000281474">
    <property type="component" value="Unassembled WGS sequence"/>
</dbReference>
<evidence type="ECO:0000256" key="4">
    <source>
        <dbReference type="SAM" id="MobiDB-lite"/>
    </source>
</evidence>
<reference evidence="5 6" key="1">
    <citation type="submission" date="2018-09" db="EMBL/GenBank/DDBJ databases">
        <title>Phylogeny of the Shewanellaceae, and recommendation for two new genera, Pseudoshewanella and Parashewanella.</title>
        <authorList>
            <person name="Wang G."/>
        </authorList>
    </citation>
    <scope>NUCLEOTIDE SEQUENCE [LARGE SCALE GENOMIC DNA]</scope>
    <source>
        <strain evidence="5 6">C51</strain>
    </source>
</reference>
<dbReference type="GO" id="GO:0006417">
    <property type="term" value="P:regulation of translation"/>
    <property type="evidence" value="ECO:0007669"/>
    <property type="project" value="UniProtKB-UniRule"/>
</dbReference>
<dbReference type="NCBIfam" id="NF041886">
    <property type="entry name" value="Rmf_CrpP_fam"/>
    <property type="match status" value="1"/>
</dbReference>
<dbReference type="InterPro" id="IPR007040">
    <property type="entry name" value="Ribosome_modulation_factor"/>
</dbReference>
<evidence type="ECO:0000256" key="1">
    <source>
        <dbReference type="ARBA" id="ARBA00022490"/>
    </source>
</evidence>
<dbReference type="RefSeq" id="WP_121840876.1">
    <property type="nucleotide sequence ID" value="NZ_ML014894.1"/>
</dbReference>
<evidence type="ECO:0000256" key="3">
    <source>
        <dbReference type="HAMAP-Rule" id="MF_00919"/>
    </source>
</evidence>
<dbReference type="HAMAP" id="MF_00919">
    <property type="entry name" value="RMF"/>
    <property type="match status" value="1"/>
</dbReference>
<comment type="caution">
    <text evidence="5">The sequence shown here is derived from an EMBL/GenBank/DDBJ whole genome shotgun (WGS) entry which is preliminary data.</text>
</comment>
<keyword evidence="1 3" id="KW-0963">Cytoplasm</keyword>
<dbReference type="Pfam" id="PF04957">
    <property type="entry name" value="RMF"/>
    <property type="match status" value="1"/>
</dbReference>
<comment type="function">
    <text evidence="3">During stationary phase, converts 70S ribosomes to an inactive dimeric form (100S ribosomes).</text>
</comment>
<dbReference type="AlphaFoldDB" id="A0A3L8PQW7"/>
<evidence type="ECO:0000256" key="2">
    <source>
        <dbReference type="ARBA" id="ARBA00022845"/>
    </source>
</evidence>
<gene>
    <name evidence="3" type="primary">rmf</name>
    <name evidence="5" type="ORF">D5018_20720</name>
</gene>
<proteinExistence type="inferred from homology"/>
<dbReference type="OrthoDB" id="5917763at2"/>
<protein>
    <recommendedName>
        <fullName evidence="3">Ribosome modulation factor</fullName>
        <shortName evidence="3">RMF</shortName>
    </recommendedName>
</protein>
<evidence type="ECO:0000313" key="5">
    <source>
        <dbReference type="EMBL" id="RLV57781.1"/>
    </source>
</evidence>